<dbReference type="PANTHER" id="PTHR10434:SF11">
    <property type="entry name" value="1-ACYL-SN-GLYCEROL-3-PHOSPHATE ACYLTRANSFERASE"/>
    <property type="match status" value="1"/>
</dbReference>
<dbReference type="CDD" id="cd07989">
    <property type="entry name" value="LPLAT_AGPAT-like"/>
    <property type="match status" value="1"/>
</dbReference>
<dbReference type="SUPFAM" id="SSF69593">
    <property type="entry name" value="Glycerol-3-phosphate (1)-acyltransferase"/>
    <property type="match status" value="1"/>
</dbReference>
<reference evidence="4 5" key="1">
    <citation type="journal article" date="2009" name="Int. J. Syst. Evol. Microbiol.">
        <title>Paenibacillus contaminans sp. nov., isolated from a contaminated laboratory plate.</title>
        <authorList>
            <person name="Chou J.H."/>
            <person name="Lee J.H."/>
            <person name="Lin M.C."/>
            <person name="Chang P.S."/>
            <person name="Arun A.B."/>
            <person name="Young C.C."/>
            <person name="Chen W.M."/>
        </authorList>
    </citation>
    <scope>NUCLEOTIDE SEQUENCE [LARGE SCALE GENOMIC DNA]</scope>
    <source>
        <strain evidence="4 5">CKOBP-6</strain>
    </source>
</reference>
<evidence type="ECO:0000256" key="2">
    <source>
        <dbReference type="ARBA" id="ARBA00023315"/>
    </source>
</evidence>
<comment type="caution">
    <text evidence="4">The sequence shown here is derived from an EMBL/GenBank/DDBJ whole genome shotgun (WGS) entry which is preliminary data.</text>
</comment>
<dbReference type="Proteomes" id="UP000250369">
    <property type="component" value="Unassembled WGS sequence"/>
</dbReference>
<organism evidence="4 5">
    <name type="scientific">Paenibacillus contaminans</name>
    <dbReference type="NCBI Taxonomy" id="450362"/>
    <lineage>
        <taxon>Bacteria</taxon>
        <taxon>Bacillati</taxon>
        <taxon>Bacillota</taxon>
        <taxon>Bacilli</taxon>
        <taxon>Bacillales</taxon>
        <taxon>Paenibacillaceae</taxon>
        <taxon>Paenibacillus</taxon>
    </lineage>
</organism>
<keyword evidence="5" id="KW-1185">Reference proteome</keyword>
<dbReference type="GO" id="GO:0003841">
    <property type="term" value="F:1-acylglycerol-3-phosphate O-acyltransferase activity"/>
    <property type="evidence" value="ECO:0007669"/>
    <property type="project" value="TreeGrafter"/>
</dbReference>
<dbReference type="AlphaFoldDB" id="A0A329MF06"/>
<accession>A0A329MF06</accession>
<name>A0A329MF06_9BACL</name>
<keyword evidence="1 4" id="KW-0808">Transferase</keyword>
<evidence type="ECO:0000313" key="4">
    <source>
        <dbReference type="EMBL" id="RAV18544.1"/>
    </source>
</evidence>
<sequence>MLYRICRRLLRILFALFYRLEAIGMQHVPAEGPVILCANHISTFDPPLVGTPLERKVHFMAKAELFQMPILGWLIPRVGAFPVKRGGVGKETIKATLQLLRDGRVLGIFPEGSRKNPSGEGKKGAALFATRTGAAVVPVSIVGNYKLFRKMTIIYGPPVDLSEFAEGTSEQLEAATDKIMKTIRIQAEAYKKAARN</sequence>
<feature type="domain" description="Phospholipid/glycerol acyltransferase" evidence="3">
    <location>
        <begin position="34"/>
        <end position="144"/>
    </location>
</feature>
<dbReference type="SMART" id="SM00563">
    <property type="entry name" value="PlsC"/>
    <property type="match status" value="1"/>
</dbReference>
<evidence type="ECO:0000256" key="1">
    <source>
        <dbReference type="ARBA" id="ARBA00022679"/>
    </source>
</evidence>
<dbReference type="InterPro" id="IPR002123">
    <property type="entry name" value="Plipid/glycerol_acylTrfase"/>
</dbReference>
<protein>
    <submittedName>
        <fullName evidence="4">1-acyl-sn-glycerol-3-phosphate acyltransferase</fullName>
    </submittedName>
</protein>
<dbReference type="OrthoDB" id="9803035at2"/>
<proteinExistence type="predicted"/>
<dbReference type="RefSeq" id="WP_113033733.1">
    <property type="nucleotide sequence ID" value="NZ_QMFB01000016.1"/>
</dbReference>
<evidence type="ECO:0000313" key="5">
    <source>
        <dbReference type="Proteomes" id="UP000250369"/>
    </source>
</evidence>
<dbReference type="EMBL" id="QMFB01000016">
    <property type="protein sequence ID" value="RAV18544.1"/>
    <property type="molecule type" value="Genomic_DNA"/>
</dbReference>
<keyword evidence="2 4" id="KW-0012">Acyltransferase</keyword>
<dbReference type="PANTHER" id="PTHR10434">
    <property type="entry name" value="1-ACYL-SN-GLYCEROL-3-PHOSPHATE ACYLTRANSFERASE"/>
    <property type="match status" value="1"/>
</dbReference>
<dbReference type="GO" id="GO:0006654">
    <property type="term" value="P:phosphatidic acid biosynthetic process"/>
    <property type="evidence" value="ECO:0007669"/>
    <property type="project" value="TreeGrafter"/>
</dbReference>
<dbReference type="Pfam" id="PF01553">
    <property type="entry name" value="Acyltransferase"/>
    <property type="match status" value="1"/>
</dbReference>
<evidence type="ECO:0000259" key="3">
    <source>
        <dbReference type="SMART" id="SM00563"/>
    </source>
</evidence>
<gene>
    <name evidence="4" type="ORF">DQG23_24900</name>
</gene>